<keyword evidence="1" id="KW-0472">Membrane</keyword>
<dbReference type="InParanoid" id="A0A3Q7HBI6"/>
<dbReference type="EnsemblPlants" id="Solyc07g052255.1.1">
    <property type="protein sequence ID" value="Solyc07g052255.1.1"/>
    <property type="gene ID" value="Solyc07g052255.1"/>
</dbReference>
<keyword evidence="3" id="KW-1185">Reference proteome</keyword>
<name>A0A3Q7HBI6_SOLLC</name>
<sequence length="130" mass="15111">MITKSKTHKINIQVILIFHIYSHNSTINEEKEVLIRHNFITSQYFFLKKMRKFSVSKYLYAILFIAFLLSGIEAKECSEGLPWVTIDCEGSEPGVQCWNECQNRHGLSVKALCWSDPSLPTQFCRCIWSC</sequence>
<reference evidence="2" key="1">
    <citation type="journal article" date="2012" name="Nature">
        <title>The tomato genome sequence provides insights into fleshy fruit evolution.</title>
        <authorList>
            <consortium name="Tomato Genome Consortium"/>
        </authorList>
    </citation>
    <scope>NUCLEOTIDE SEQUENCE [LARGE SCALE GENOMIC DNA]</scope>
    <source>
        <strain evidence="2">cv. Heinz 1706</strain>
    </source>
</reference>
<evidence type="ECO:0000313" key="2">
    <source>
        <dbReference type="EnsemblPlants" id="Solyc07g052255.1.1"/>
    </source>
</evidence>
<organism evidence="2">
    <name type="scientific">Solanum lycopersicum</name>
    <name type="common">Tomato</name>
    <name type="synonym">Lycopersicon esculentum</name>
    <dbReference type="NCBI Taxonomy" id="4081"/>
    <lineage>
        <taxon>Eukaryota</taxon>
        <taxon>Viridiplantae</taxon>
        <taxon>Streptophyta</taxon>
        <taxon>Embryophyta</taxon>
        <taxon>Tracheophyta</taxon>
        <taxon>Spermatophyta</taxon>
        <taxon>Magnoliopsida</taxon>
        <taxon>eudicotyledons</taxon>
        <taxon>Gunneridae</taxon>
        <taxon>Pentapetalae</taxon>
        <taxon>asterids</taxon>
        <taxon>lamiids</taxon>
        <taxon>Solanales</taxon>
        <taxon>Solanaceae</taxon>
        <taxon>Solanoideae</taxon>
        <taxon>Solaneae</taxon>
        <taxon>Solanum</taxon>
        <taxon>Solanum subgen. Lycopersicon</taxon>
    </lineage>
</organism>
<reference evidence="2" key="2">
    <citation type="submission" date="2019-01" db="UniProtKB">
        <authorList>
            <consortium name="EnsemblPlants"/>
        </authorList>
    </citation>
    <scope>IDENTIFICATION</scope>
    <source>
        <strain evidence="2">cv. Heinz 1706</strain>
    </source>
</reference>
<feature type="transmembrane region" description="Helical" evidence="1">
    <location>
        <begin position="55"/>
        <end position="72"/>
    </location>
</feature>
<keyword evidence="1" id="KW-0812">Transmembrane</keyword>
<proteinExistence type="predicted"/>
<dbReference type="Gramene" id="Solyc07g052255.1.1">
    <property type="protein sequence ID" value="Solyc07g052255.1.1"/>
    <property type="gene ID" value="Solyc07g052255.1"/>
</dbReference>
<evidence type="ECO:0000313" key="3">
    <source>
        <dbReference type="Proteomes" id="UP000004994"/>
    </source>
</evidence>
<protein>
    <submittedName>
        <fullName evidence="2">Uncharacterized protein</fullName>
    </submittedName>
</protein>
<dbReference type="AlphaFoldDB" id="A0A3Q7HBI6"/>
<accession>A0A3Q7HBI6</accession>
<evidence type="ECO:0000256" key="1">
    <source>
        <dbReference type="SAM" id="Phobius"/>
    </source>
</evidence>
<dbReference type="Proteomes" id="UP000004994">
    <property type="component" value="Chromosome 7"/>
</dbReference>
<keyword evidence="1" id="KW-1133">Transmembrane helix</keyword>